<dbReference type="SUPFAM" id="SSF82714">
    <property type="entry name" value="Multidrug efflux transporter AcrB TolC docking domain, DN and DC subdomains"/>
    <property type="match status" value="2"/>
</dbReference>
<dbReference type="EMBL" id="FQZQ01000021">
    <property type="protein sequence ID" value="SHK18648.1"/>
    <property type="molecule type" value="Genomic_DNA"/>
</dbReference>
<feature type="transmembrane region" description="Helical" evidence="1">
    <location>
        <begin position="944"/>
        <end position="964"/>
    </location>
</feature>
<dbReference type="AlphaFoldDB" id="A0A1M6QEP5"/>
<feature type="transmembrane region" description="Helical" evidence="1">
    <location>
        <begin position="384"/>
        <end position="404"/>
    </location>
</feature>
<feature type="transmembrane region" description="Helical" evidence="1">
    <location>
        <begin position="1041"/>
        <end position="1065"/>
    </location>
</feature>
<evidence type="ECO:0000313" key="3">
    <source>
        <dbReference type="Proteomes" id="UP000183982"/>
    </source>
</evidence>
<keyword evidence="3" id="KW-1185">Reference proteome</keyword>
<dbReference type="Gene3D" id="1.20.1640.10">
    <property type="entry name" value="Multidrug efflux transporter AcrB transmembrane domain"/>
    <property type="match status" value="2"/>
</dbReference>
<dbReference type="PANTHER" id="PTHR32063:SF16">
    <property type="entry name" value="CATION EFFLUX SYSTEM (ACRB_ACRD_ACRF FAMILY)"/>
    <property type="match status" value="1"/>
</dbReference>
<keyword evidence="1" id="KW-0812">Transmembrane</keyword>
<dbReference type="Proteomes" id="UP000183982">
    <property type="component" value="Unassembled WGS sequence"/>
</dbReference>
<dbReference type="Gene3D" id="3.30.70.1320">
    <property type="entry name" value="Multidrug efflux transporter AcrB pore domain like"/>
    <property type="match status" value="1"/>
</dbReference>
<dbReference type="InterPro" id="IPR001036">
    <property type="entry name" value="Acrflvin-R"/>
</dbReference>
<feature type="transmembrane region" description="Helical" evidence="1">
    <location>
        <begin position="488"/>
        <end position="512"/>
    </location>
</feature>
<accession>A0A1M6QEP5</accession>
<dbReference type="GO" id="GO:0005886">
    <property type="term" value="C:plasma membrane"/>
    <property type="evidence" value="ECO:0007669"/>
    <property type="project" value="TreeGrafter"/>
</dbReference>
<dbReference type="STRING" id="1470563.SAMN05444000_12126"/>
<evidence type="ECO:0000313" key="2">
    <source>
        <dbReference type="EMBL" id="SHK18648.1"/>
    </source>
</evidence>
<organism evidence="2 3">
    <name type="scientific">Shimia gijangensis</name>
    <dbReference type="NCBI Taxonomy" id="1470563"/>
    <lineage>
        <taxon>Bacteria</taxon>
        <taxon>Pseudomonadati</taxon>
        <taxon>Pseudomonadota</taxon>
        <taxon>Alphaproteobacteria</taxon>
        <taxon>Rhodobacterales</taxon>
        <taxon>Roseobacteraceae</taxon>
    </lineage>
</organism>
<keyword evidence="1" id="KW-0472">Membrane</keyword>
<dbReference type="Gene3D" id="3.30.70.1430">
    <property type="entry name" value="Multidrug efflux transporter AcrB pore domain"/>
    <property type="match status" value="2"/>
</dbReference>
<dbReference type="SUPFAM" id="SSF82866">
    <property type="entry name" value="Multidrug efflux transporter AcrB transmembrane domain"/>
    <property type="match status" value="2"/>
</dbReference>
<sequence length="1070" mass="115998">MSKTPTDPPLGIAGKLTKVFIQSALTPLMIVAALAIGMVALISLPREEEPQISVPLVDIHIQAQGLKAEDAVKLITEPMERIVKGINGVEHVYSQTQDDYVMVTARFLVGTSSDTAILRVHEKIRANFDRIPLGIDEPLIVGRGIDDVAIVALTLTPTENGGDVTPNDLTRVARELQVELAKIKDVGFTYIAGESNEAIRVAPDPERLALYGVTLQQLAGKVQGANKSFSTGLVRDKGEQIMLIAGETLKTRTEIGNLLITTRDNRPVYVRDVATIEFVGNSAEKIVSNVTRNENGELHRVPAVTLALAKRAGANAVIVAEEILHAVETLEGRLIPDSIEINVTRDYGETADEKANELLFHLGLATVSIVGLVLMAIGWREGVVVAIVIPVTILLTLFAAWILGYTLNRVSLFALIFSIGILVDDAIVVIENIARHWGMPDKADRVTKAIRAVAEVGNPTIVATLTVVAALLPMLFVSGLMGPYMSPIPVNASAAMVFSFFVAVIITPWLMVKVSGKAPVHHDSGKDAHSGGVLGRVYSLVARPILASKLRSGVFLLVATGLSFGSLSLLYTKDVTVKLLPFDNKSELSVVIDLPEGASVETTDAVAQMVAREVLDLAEVISVQTHAGDAAPFNFNGLVRHYYLRERPNLGDVQINLDAKDHRDRTSHEIALDIRERLLQLDLPAGTSLKTIEPPPGPPVISTLLAEVYGPDPETRRNTARKIRTAFESVLFIVDVDDSFGEQPRKLRARISPDQLEFFGVQEQDVFSTLSLLNHGTLVGYSHRGEGRFPIPIRVERDKTDRVIDERFLSTPVPTNVLPGARGVVELGDVVTITEEQASFPVFRHNGRAAEMVMAELAGTFESPLYGMMAVSDALDLMDWADGEKPAIHFMGQPSDEANPALLWDGEWEVTAITFRDMGAAFGVALLGIYILVVAQFGSFRLPLVILTPIPLTFLGIMLGHWWLNAPFSAPSMIGFIALAGIIVRNSILLVDFIRHADRDGKSELDILIEAGAIRFKPILLTALAAMIGAVVILADPIFQGLAISLLFGLLSSTLLTVLVIPAIYRVFKT</sequence>
<dbReference type="OrthoDB" id="174266at2"/>
<reference evidence="3" key="1">
    <citation type="submission" date="2016-11" db="EMBL/GenBank/DDBJ databases">
        <authorList>
            <person name="Varghese N."/>
            <person name="Submissions S."/>
        </authorList>
    </citation>
    <scope>NUCLEOTIDE SEQUENCE [LARGE SCALE GENOMIC DNA]</scope>
    <source>
        <strain evidence="3">DSM 100564</strain>
    </source>
</reference>
<dbReference type="RefSeq" id="WP_073255231.1">
    <property type="nucleotide sequence ID" value="NZ_FQZQ01000021.1"/>
</dbReference>
<gene>
    <name evidence="2" type="ORF">SAMN05444000_12126</name>
</gene>
<keyword evidence="1" id="KW-1133">Transmembrane helix</keyword>
<dbReference type="PRINTS" id="PR00702">
    <property type="entry name" value="ACRIFLAVINRP"/>
</dbReference>
<dbReference type="PANTHER" id="PTHR32063">
    <property type="match status" value="1"/>
</dbReference>
<feature type="transmembrane region" description="Helical" evidence="1">
    <location>
        <begin position="410"/>
        <end position="431"/>
    </location>
</feature>
<feature type="transmembrane region" description="Helical" evidence="1">
    <location>
        <begin position="358"/>
        <end position="377"/>
    </location>
</feature>
<feature type="transmembrane region" description="Helical" evidence="1">
    <location>
        <begin position="1014"/>
        <end position="1035"/>
    </location>
</feature>
<feature type="transmembrane region" description="Helical" evidence="1">
    <location>
        <begin position="452"/>
        <end position="476"/>
    </location>
</feature>
<feature type="transmembrane region" description="Helical" evidence="1">
    <location>
        <begin position="970"/>
        <end position="994"/>
    </location>
</feature>
<dbReference type="SUPFAM" id="SSF82693">
    <property type="entry name" value="Multidrug efflux transporter AcrB pore domain, PN1, PN2, PC1 and PC2 subdomains"/>
    <property type="match status" value="3"/>
</dbReference>
<name>A0A1M6QEP5_9RHOB</name>
<feature type="transmembrane region" description="Helical" evidence="1">
    <location>
        <begin position="20"/>
        <end position="44"/>
    </location>
</feature>
<dbReference type="Gene3D" id="3.30.2090.10">
    <property type="entry name" value="Multidrug efflux transporter AcrB TolC docking domain, DN and DC subdomains"/>
    <property type="match status" value="2"/>
</dbReference>
<dbReference type="InterPro" id="IPR027463">
    <property type="entry name" value="AcrB_DN_DC_subdom"/>
</dbReference>
<dbReference type="Pfam" id="PF00873">
    <property type="entry name" value="ACR_tran"/>
    <property type="match status" value="1"/>
</dbReference>
<proteinExistence type="predicted"/>
<evidence type="ECO:0000256" key="1">
    <source>
        <dbReference type="SAM" id="Phobius"/>
    </source>
</evidence>
<dbReference type="GO" id="GO:0042910">
    <property type="term" value="F:xenobiotic transmembrane transporter activity"/>
    <property type="evidence" value="ECO:0007669"/>
    <property type="project" value="TreeGrafter"/>
</dbReference>
<feature type="transmembrane region" description="Helical" evidence="1">
    <location>
        <begin position="918"/>
        <end position="937"/>
    </location>
</feature>
<dbReference type="Gene3D" id="3.30.70.1440">
    <property type="entry name" value="Multidrug efflux transporter AcrB pore domain"/>
    <property type="match status" value="1"/>
</dbReference>
<protein>
    <submittedName>
        <fullName evidence="2">Multidrug efflux pump subunit AcrB</fullName>
    </submittedName>
</protein>